<reference evidence="2 3" key="1">
    <citation type="journal article" date="2018" name="Nat. Ecol. Evol.">
        <title>Pezizomycetes genomes reveal the molecular basis of ectomycorrhizal truffle lifestyle.</title>
        <authorList>
            <person name="Murat C."/>
            <person name="Payen T."/>
            <person name="Noel B."/>
            <person name="Kuo A."/>
            <person name="Morin E."/>
            <person name="Chen J."/>
            <person name="Kohler A."/>
            <person name="Krizsan K."/>
            <person name="Balestrini R."/>
            <person name="Da Silva C."/>
            <person name="Montanini B."/>
            <person name="Hainaut M."/>
            <person name="Levati E."/>
            <person name="Barry K.W."/>
            <person name="Belfiori B."/>
            <person name="Cichocki N."/>
            <person name="Clum A."/>
            <person name="Dockter R.B."/>
            <person name="Fauchery L."/>
            <person name="Guy J."/>
            <person name="Iotti M."/>
            <person name="Le Tacon F."/>
            <person name="Lindquist E.A."/>
            <person name="Lipzen A."/>
            <person name="Malagnac F."/>
            <person name="Mello A."/>
            <person name="Molinier V."/>
            <person name="Miyauchi S."/>
            <person name="Poulain J."/>
            <person name="Riccioni C."/>
            <person name="Rubini A."/>
            <person name="Sitrit Y."/>
            <person name="Splivallo R."/>
            <person name="Traeger S."/>
            <person name="Wang M."/>
            <person name="Zifcakova L."/>
            <person name="Wipf D."/>
            <person name="Zambonelli A."/>
            <person name="Paolocci F."/>
            <person name="Nowrousian M."/>
            <person name="Ottonello S."/>
            <person name="Baldrian P."/>
            <person name="Spatafora J.W."/>
            <person name="Henrissat B."/>
            <person name="Nagy L.G."/>
            <person name="Aury J.M."/>
            <person name="Wincker P."/>
            <person name="Grigoriev I.V."/>
            <person name="Bonfante P."/>
            <person name="Martin F.M."/>
        </authorList>
    </citation>
    <scope>NUCLEOTIDE SEQUENCE [LARGE SCALE GENOMIC DNA]</scope>
    <source>
        <strain evidence="2 3">RN42</strain>
    </source>
</reference>
<proteinExistence type="predicted"/>
<organism evidence="2 3">
    <name type="scientific">Ascobolus immersus RN42</name>
    <dbReference type="NCBI Taxonomy" id="1160509"/>
    <lineage>
        <taxon>Eukaryota</taxon>
        <taxon>Fungi</taxon>
        <taxon>Dikarya</taxon>
        <taxon>Ascomycota</taxon>
        <taxon>Pezizomycotina</taxon>
        <taxon>Pezizomycetes</taxon>
        <taxon>Pezizales</taxon>
        <taxon>Ascobolaceae</taxon>
        <taxon>Ascobolus</taxon>
    </lineage>
</organism>
<keyword evidence="3" id="KW-1185">Reference proteome</keyword>
<feature type="compositionally biased region" description="Low complexity" evidence="1">
    <location>
        <begin position="182"/>
        <end position="196"/>
    </location>
</feature>
<dbReference type="Proteomes" id="UP000275078">
    <property type="component" value="Unassembled WGS sequence"/>
</dbReference>
<dbReference type="EMBL" id="ML120011">
    <property type="protein sequence ID" value="RPA70921.1"/>
    <property type="molecule type" value="Genomic_DNA"/>
</dbReference>
<feature type="region of interest" description="Disordered" evidence="1">
    <location>
        <begin position="166"/>
        <end position="196"/>
    </location>
</feature>
<protein>
    <submittedName>
        <fullName evidence="2">Uncharacterized protein</fullName>
    </submittedName>
</protein>
<name>A0A3N4HER5_ASCIM</name>
<dbReference type="AlphaFoldDB" id="A0A3N4HER5"/>
<evidence type="ECO:0000313" key="2">
    <source>
        <dbReference type="EMBL" id="RPA70921.1"/>
    </source>
</evidence>
<evidence type="ECO:0000313" key="3">
    <source>
        <dbReference type="Proteomes" id="UP000275078"/>
    </source>
</evidence>
<gene>
    <name evidence="2" type="ORF">BJ508DRAFT_336620</name>
</gene>
<sequence length="196" mass="21506">MMHGGPWSARRLLNVEQTELPRLQGRLSTHHNFGPGLQTLFSPTSVPSKLRSLRRASPPLFFVVNDFGPGLQTSFSPTSVPSKLRSLQRASPPPPPPCITLQRYWSTEATRIGVLSSKLPFNVERCSSTRIGVLSSKLPFNVERCSSVPTPSWFEMAQALEDVKPVEVSYEGESSDESEIEPTATSTRPSTPAGDN</sequence>
<accession>A0A3N4HER5</accession>
<evidence type="ECO:0000256" key="1">
    <source>
        <dbReference type="SAM" id="MobiDB-lite"/>
    </source>
</evidence>